<dbReference type="EMBL" id="QFWX01000002">
    <property type="protein sequence ID" value="PXX92762.1"/>
    <property type="molecule type" value="Genomic_DNA"/>
</dbReference>
<dbReference type="Proteomes" id="UP000253987">
    <property type="component" value="Unassembled WGS sequence"/>
</dbReference>
<dbReference type="OrthoDB" id="9155098at2"/>
<evidence type="ECO:0000313" key="1">
    <source>
        <dbReference type="EMBL" id="PXX92762.1"/>
    </source>
</evidence>
<protein>
    <submittedName>
        <fullName evidence="1">Uncharacterized protein</fullName>
    </submittedName>
</protein>
<accession>A0A2V3ZNV3</accession>
<proteinExistence type="predicted"/>
<gene>
    <name evidence="1" type="ORF">DIT71_06190</name>
</gene>
<organism evidence="1 2">
    <name type="scientific">Marinobacter vulgaris</name>
    <dbReference type="NCBI Taxonomy" id="1928331"/>
    <lineage>
        <taxon>Bacteria</taxon>
        <taxon>Pseudomonadati</taxon>
        <taxon>Pseudomonadota</taxon>
        <taxon>Gammaproteobacteria</taxon>
        <taxon>Pseudomonadales</taxon>
        <taxon>Marinobacteraceae</taxon>
        <taxon>Marinobacter</taxon>
    </lineage>
</organism>
<evidence type="ECO:0000313" key="2">
    <source>
        <dbReference type="Proteomes" id="UP000253987"/>
    </source>
</evidence>
<comment type="caution">
    <text evidence="1">The sequence shown here is derived from an EMBL/GenBank/DDBJ whole genome shotgun (WGS) entry which is preliminary data.</text>
</comment>
<sequence>MAPKLEADNPIFYLTIYNSGRTSARNLKLTLDKSFHKFGEKKPGSDLADCTAFTQPIDAFSPGSKVYLDPILINK</sequence>
<dbReference type="RefSeq" id="WP_114612314.1">
    <property type="nucleotide sequence ID" value="NZ_QFWX01000002.1"/>
</dbReference>
<reference evidence="2" key="1">
    <citation type="submission" date="2018-05" db="EMBL/GenBank/DDBJ databases">
        <authorList>
            <person name="Lu D."/>
        </authorList>
    </citation>
    <scope>NUCLEOTIDE SEQUENCE [LARGE SCALE GENOMIC DNA]</scope>
    <source>
        <strain evidence="2">F01</strain>
    </source>
</reference>
<dbReference type="AlphaFoldDB" id="A0A2V3ZNV3"/>
<name>A0A2V3ZNV3_9GAMM</name>
<keyword evidence="2" id="KW-1185">Reference proteome</keyword>
<reference evidence="1 2" key="2">
    <citation type="submission" date="2018-06" db="EMBL/GenBank/DDBJ databases">
        <title>Marinobactersediminissp. nov, a moderately halophilic bacterium isolated from marine solar saltern.</title>
        <authorList>
            <person name="Zhang Y."/>
        </authorList>
    </citation>
    <scope>NUCLEOTIDE SEQUENCE [LARGE SCALE GENOMIC DNA]</scope>
    <source>
        <strain evidence="1 2">F01</strain>
    </source>
</reference>